<evidence type="ECO:0000256" key="6">
    <source>
        <dbReference type="SAM" id="SignalP"/>
    </source>
</evidence>
<sequence>MKPILLFLLTLLLPLSSFSLSIQSQTPYTSIFSFGDSFTDTGNFAIIAGPTTPGLLITKPPYGMTFFGHPTGRISDGRLAIDFIAEALGLPLLLPSMAANQSFKQGANFAVAGATALDRTFFVNDGDTAVTAYNISVGDQLRWFDAMKPTLCDSTQACREYFAQALFVVGEFGWNDYGFMLLAGKSVDEARSRVPEVVGAICAATEKLIDGGGKTVVVSGLTPMGCATGNLVLFAGQNATADYEPATGCLNDLNLLSKEHNQQLRQALARLRARRSGVRVRIIYADFYAPIEDFATSPDSYGFNGTDGALNACCGGGGGRYNFNLTAACGMPGVSACSDPSAYVNWDGIHLTEAANRRVADGWLRGPYAHPPILDTHC</sequence>
<reference evidence="7" key="2">
    <citation type="submission" date="2020-10" db="EMBL/GenBank/DDBJ databases">
        <authorList>
            <person name="Cooper E.A."/>
            <person name="Brenton Z.W."/>
            <person name="Flinn B.S."/>
            <person name="Jenkins J."/>
            <person name="Shu S."/>
            <person name="Flowers D."/>
            <person name="Luo F."/>
            <person name="Wang Y."/>
            <person name="Xia P."/>
            <person name="Barry K."/>
            <person name="Daum C."/>
            <person name="Lipzen A."/>
            <person name="Yoshinaga Y."/>
            <person name="Schmutz J."/>
            <person name="Saski C."/>
            <person name="Vermerris W."/>
            <person name="Kresovich S."/>
        </authorList>
    </citation>
    <scope>NUCLEOTIDE SEQUENCE</scope>
</reference>
<organism evidence="7 8">
    <name type="scientific">Sorghum bicolor</name>
    <name type="common">Sorghum</name>
    <name type="synonym">Sorghum vulgare</name>
    <dbReference type="NCBI Taxonomy" id="4558"/>
    <lineage>
        <taxon>Eukaryota</taxon>
        <taxon>Viridiplantae</taxon>
        <taxon>Streptophyta</taxon>
        <taxon>Embryophyta</taxon>
        <taxon>Tracheophyta</taxon>
        <taxon>Spermatophyta</taxon>
        <taxon>Magnoliopsida</taxon>
        <taxon>Liliopsida</taxon>
        <taxon>Poales</taxon>
        <taxon>Poaceae</taxon>
        <taxon>PACMAD clade</taxon>
        <taxon>Panicoideae</taxon>
        <taxon>Andropogonodae</taxon>
        <taxon>Andropogoneae</taxon>
        <taxon>Sorghinae</taxon>
        <taxon>Sorghum</taxon>
    </lineage>
</organism>
<dbReference type="KEGG" id="sbi:8081397"/>
<keyword evidence="4" id="KW-0325">Glycoprotein</keyword>
<keyword evidence="2 6" id="KW-0732">Signal</keyword>
<evidence type="ECO:0000256" key="5">
    <source>
        <dbReference type="SAM" id="Coils"/>
    </source>
</evidence>
<evidence type="ECO:0000256" key="3">
    <source>
        <dbReference type="ARBA" id="ARBA00022801"/>
    </source>
</evidence>
<evidence type="ECO:0000313" key="7">
    <source>
        <dbReference type="EMBL" id="KAG0535910.1"/>
    </source>
</evidence>
<dbReference type="PANTHER" id="PTHR22835:SF559">
    <property type="entry name" value="OS01G0215500 PROTEIN"/>
    <property type="match status" value="1"/>
</dbReference>
<keyword evidence="5" id="KW-0175">Coiled coil</keyword>
<dbReference type="InterPro" id="IPR036514">
    <property type="entry name" value="SGNH_hydro_sf"/>
</dbReference>
<evidence type="ECO:0000256" key="1">
    <source>
        <dbReference type="ARBA" id="ARBA00008668"/>
    </source>
</evidence>
<comment type="caution">
    <text evidence="7">The sequence shown here is derived from an EMBL/GenBank/DDBJ whole genome shotgun (WGS) entry which is preliminary data.</text>
</comment>
<keyword evidence="3" id="KW-0378">Hydrolase</keyword>
<dbReference type="CDD" id="cd01837">
    <property type="entry name" value="SGNH_plant_lipase_like"/>
    <property type="match status" value="1"/>
</dbReference>
<feature type="coiled-coil region" evidence="5">
    <location>
        <begin position="250"/>
        <end position="281"/>
    </location>
</feature>
<evidence type="ECO:0000256" key="4">
    <source>
        <dbReference type="ARBA" id="ARBA00023180"/>
    </source>
</evidence>
<dbReference type="Gramene" id="EES00053">
    <property type="protein sequence ID" value="EES00053"/>
    <property type="gene ID" value="SORBI_3003G016800"/>
</dbReference>
<dbReference type="GO" id="GO:0016788">
    <property type="term" value="F:hydrolase activity, acting on ester bonds"/>
    <property type="evidence" value="ECO:0007669"/>
    <property type="project" value="InterPro"/>
</dbReference>
<dbReference type="Pfam" id="PF00657">
    <property type="entry name" value="Lipase_GDSL"/>
    <property type="match status" value="1"/>
</dbReference>
<feature type="signal peptide" evidence="6">
    <location>
        <begin position="1"/>
        <end position="19"/>
    </location>
</feature>
<comment type="similarity">
    <text evidence="1">Belongs to the 'GDSL' lipolytic enzyme family.</text>
</comment>
<name>A0A921R9F3_SORBI</name>
<dbReference type="Proteomes" id="UP000807115">
    <property type="component" value="Chromosome 3"/>
</dbReference>
<evidence type="ECO:0000256" key="2">
    <source>
        <dbReference type="ARBA" id="ARBA00022729"/>
    </source>
</evidence>
<evidence type="ECO:0008006" key="9">
    <source>
        <dbReference type="Google" id="ProtNLM"/>
    </source>
</evidence>
<dbReference type="SUPFAM" id="SSF52266">
    <property type="entry name" value="SGNH hydrolase"/>
    <property type="match status" value="1"/>
</dbReference>
<gene>
    <name evidence="7" type="ORF">BDA96_03G018600</name>
</gene>
<reference evidence="7" key="1">
    <citation type="journal article" date="2019" name="BMC Genomics">
        <title>A new reference genome for Sorghum bicolor reveals high levels of sequence similarity between sweet and grain genotypes: implications for the genetics of sugar metabolism.</title>
        <authorList>
            <person name="Cooper E.A."/>
            <person name="Brenton Z.W."/>
            <person name="Flinn B.S."/>
            <person name="Jenkins J."/>
            <person name="Shu S."/>
            <person name="Flowers D."/>
            <person name="Luo F."/>
            <person name="Wang Y."/>
            <person name="Xia P."/>
            <person name="Barry K."/>
            <person name="Daum C."/>
            <person name="Lipzen A."/>
            <person name="Yoshinaga Y."/>
            <person name="Schmutz J."/>
            <person name="Saski C."/>
            <person name="Vermerris W."/>
            <person name="Kresovich S."/>
        </authorList>
    </citation>
    <scope>NUCLEOTIDE SEQUENCE</scope>
</reference>
<dbReference type="InterPro" id="IPR035669">
    <property type="entry name" value="SGNH_plant_lipase-like"/>
</dbReference>
<dbReference type="AlphaFoldDB" id="A0A921R9F3"/>
<protein>
    <recommendedName>
        <fullName evidence="9">Esterase</fullName>
    </recommendedName>
</protein>
<dbReference type="EMBL" id="CM027682">
    <property type="protein sequence ID" value="KAG0535910.1"/>
    <property type="molecule type" value="Genomic_DNA"/>
</dbReference>
<dbReference type="PANTHER" id="PTHR22835">
    <property type="entry name" value="ZINC FINGER FYVE DOMAIN CONTAINING PROTEIN"/>
    <property type="match status" value="1"/>
</dbReference>
<dbReference type="Gene3D" id="3.40.50.1110">
    <property type="entry name" value="SGNH hydrolase"/>
    <property type="match status" value="1"/>
</dbReference>
<evidence type="ECO:0000313" key="8">
    <source>
        <dbReference type="Proteomes" id="UP000807115"/>
    </source>
</evidence>
<accession>A0A921R9F3</accession>
<dbReference type="OMA" id="KYLWIQI"/>
<dbReference type="OrthoDB" id="672036at2759"/>
<proteinExistence type="inferred from homology"/>
<feature type="chain" id="PRO_5037596032" description="Esterase" evidence="6">
    <location>
        <begin position="20"/>
        <end position="378"/>
    </location>
</feature>
<dbReference type="InterPro" id="IPR001087">
    <property type="entry name" value="GDSL"/>
</dbReference>